<dbReference type="InterPro" id="IPR015421">
    <property type="entry name" value="PyrdxlP-dep_Trfase_major"/>
</dbReference>
<dbReference type="GO" id="GO:0030170">
    <property type="term" value="F:pyridoxal phosphate binding"/>
    <property type="evidence" value="ECO:0007669"/>
    <property type="project" value="TreeGrafter"/>
</dbReference>
<dbReference type="PANTHER" id="PTHR30244">
    <property type="entry name" value="TRANSAMINASE"/>
    <property type="match status" value="1"/>
</dbReference>
<dbReference type="SUPFAM" id="SSF53383">
    <property type="entry name" value="PLP-dependent transferases"/>
    <property type="match status" value="1"/>
</dbReference>
<dbReference type="Pfam" id="PF01041">
    <property type="entry name" value="DegT_DnrJ_EryC1"/>
    <property type="match status" value="1"/>
</dbReference>
<keyword evidence="3" id="KW-0808">Transferase</keyword>
<reference evidence="3 4" key="1">
    <citation type="submission" date="2020-06" db="EMBL/GenBank/DDBJ databases">
        <title>Genome sequence of 2 isolates from Red Sea Mangroves.</title>
        <authorList>
            <person name="Sefrji F."/>
            <person name="Michoud G."/>
            <person name="Merlino G."/>
            <person name="Daffonchio D."/>
        </authorList>
    </citation>
    <scope>NUCLEOTIDE SEQUENCE [LARGE SCALE GENOMIC DNA]</scope>
    <source>
        <strain evidence="3 4">R1DC25</strain>
    </source>
</reference>
<dbReference type="PANTHER" id="PTHR30244:SF34">
    <property type="entry name" value="DTDP-4-AMINO-4,6-DIDEOXYGALACTOSE TRANSAMINASE"/>
    <property type="match status" value="1"/>
</dbReference>
<dbReference type="EMBL" id="CP058214">
    <property type="protein sequence ID" value="QPC44251.1"/>
    <property type="molecule type" value="Genomic_DNA"/>
</dbReference>
<dbReference type="AlphaFoldDB" id="A0A7S8HD23"/>
<dbReference type="GO" id="GO:0000271">
    <property type="term" value="P:polysaccharide biosynthetic process"/>
    <property type="evidence" value="ECO:0007669"/>
    <property type="project" value="TreeGrafter"/>
</dbReference>
<evidence type="ECO:0000256" key="1">
    <source>
        <dbReference type="ARBA" id="ARBA00037999"/>
    </source>
</evidence>
<organism evidence="3 4">
    <name type="scientific">Kaustia mangrovi</name>
    <dbReference type="NCBI Taxonomy" id="2593653"/>
    <lineage>
        <taxon>Bacteria</taxon>
        <taxon>Pseudomonadati</taxon>
        <taxon>Pseudomonadota</taxon>
        <taxon>Alphaproteobacteria</taxon>
        <taxon>Hyphomicrobiales</taxon>
        <taxon>Parvibaculaceae</taxon>
        <taxon>Kaustia</taxon>
    </lineage>
</organism>
<dbReference type="Gene3D" id="3.40.640.10">
    <property type="entry name" value="Type I PLP-dependent aspartate aminotransferase-like (Major domain)"/>
    <property type="match status" value="1"/>
</dbReference>
<comment type="similarity">
    <text evidence="1 2">Belongs to the DegT/DnrJ/EryC1 family.</text>
</comment>
<dbReference type="InterPro" id="IPR015424">
    <property type="entry name" value="PyrdxlP-dep_Trfase"/>
</dbReference>
<keyword evidence="3" id="KW-0032">Aminotransferase</keyword>
<dbReference type="RefSeq" id="WP_213161618.1">
    <property type="nucleotide sequence ID" value="NZ_CP058214.1"/>
</dbReference>
<protein>
    <submittedName>
        <fullName evidence="3">DegT/DnrJ/EryC1/StrS family aminotransferase</fullName>
    </submittedName>
</protein>
<dbReference type="GO" id="GO:0008483">
    <property type="term" value="F:transaminase activity"/>
    <property type="evidence" value="ECO:0007669"/>
    <property type="project" value="UniProtKB-KW"/>
</dbReference>
<evidence type="ECO:0000256" key="2">
    <source>
        <dbReference type="RuleBase" id="RU004508"/>
    </source>
</evidence>
<dbReference type="Gene3D" id="3.90.1150.10">
    <property type="entry name" value="Aspartate Aminotransferase, domain 1"/>
    <property type="match status" value="1"/>
</dbReference>
<evidence type="ECO:0000313" key="3">
    <source>
        <dbReference type="EMBL" id="QPC44251.1"/>
    </source>
</evidence>
<name>A0A7S8HD23_9HYPH</name>
<gene>
    <name evidence="3" type="ORF">HW532_17030</name>
</gene>
<accession>A0A7S8HD23</accession>
<proteinExistence type="inferred from homology"/>
<evidence type="ECO:0000313" key="4">
    <source>
        <dbReference type="Proteomes" id="UP000593594"/>
    </source>
</evidence>
<dbReference type="KEGG" id="kmn:HW532_17030"/>
<sequence length="378" mass="41046">MVATYSVRSGFDLLLQALDLERGDEVIFSALNVKGMVRIAGQHGLVPVPLDLDIGHAIPSPEALERAISPRSRVLVVAHLFGAHLDLGGLFALARRHGLIVVEDCAQAFCGRAYAGHPDADVSMFSFGPIKTATALGGGLLKVRDPVLRARMRDIQSGYPVQPARAQLKRVAQFAALKFITSRPAMGAIYRFCRGRGRNYEDTISERVRNVAPLKTARKMHYQPSAAMLALLNRRLNRFDPDELSQRAAKGRRLRDLLGDTVAMPAVASRYHDYWVFPVLMDQPKQVIAALRAQGFDAAGLPRSQAVPAPEDRPWLAPDSAAQMLSDLVILPCYAAMPDSELVRLAEAVGAIAEKTGTARTKAYAGRTGVHGRAVEAA</sequence>
<keyword evidence="4" id="KW-1185">Reference proteome</keyword>
<dbReference type="InterPro" id="IPR000653">
    <property type="entry name" value="DegT/StrS_aminotransferase"/>
</dbReference>
<keyword evidence="2" id="KW-0663">Pyridoxal phosphate</keyword>
<dbReference type="InterPro" id="IPR015422">
    <property type="entry name" value="PyrdxlP-dep_Trfase_small"/>
</dbReference>
<dbReference type="Proteomes" id="UP000593594">
    <property type="component" value="Chromosome"/>
</dbReference>